<gene>
    <name evidence="1" type="ORF">BDCR2A_01930</name>
</gene>
<reference evidence="1 2" key="1">
    <citation type="submission" date="2013-12" db="EMBL/GenBank/DDBJ databases">
        <title>Comparative genomics of relapsing fever spirochetes.</title>
        <authorList>
            <person name="Schwan T.G."/>
            <person name="Raffel S.J."/>
            <person name="Porcella S.F."/>
        </authorList>
    </citation>
    <scope>NUCLEOTIDE SEQUENCE [LARGE SCALE GENOMIC DNA]</scope>
    <source>
        <strain evidence="1 2">CR2A</strain>
    </source>
</reference>
<proteinExistence type="predicted"/>
<sequence>MIDFVFCVFTVFSRWTNEKKQGIDINIKKMIEKNKI</sequence>
<comment type="caution">
    <text evidence="1">The sequence shown here is derived from an EMBL/GenBank/DDBJ whole genome shotgun (WGS) entry which is preliminary data.</text>
</comment>
<protein>
    <submittedName>
        <fullName evidence="1">Uncharacterized protein</fullName>
    </submittedName>
</protein>
<accession>W6TEW6</accession>
<dbReference type="AlphaFoldDB" id="W6TEW6"/>
<evidence type="ECO:0000313" key="2">
    <source>
        <dbReference type="Proteomes" id="UP000019148"/>
    </source>
</evidence>
<dbReference type="Proteomes" id="UP000019148">
    <property type="component" value="Unassembled WGS sequence"/>
</dbReference>
<dbReference type="EMBL" id="AZIT01000092">
    <property type="protein sequence ID" value="ETZ17152.1"/>
    <property type="molecule type" value="Genomic_DNA"/>
</dbReference>
<evidence type="ECO:0000313" key="1">
    <source>
        <dbReference type="EMBL" id="ETZ17152.1"/>
    </source>
</evidence>
<organism evidence="1 2">
    <name type="scientific">Borrelia duttonii CR2A</name>
    <dbReference type="NCBI Taxonomy" id="1432657"/>
    <lineage>
        <taxon>Bacteria</taxon>
        <taxon>Pseudomonadati</taxon>
        <taxon>Spirochaetota</taxon>
        <taxon>Spirochaetia</taxon>
        <taxon>Spirochaetales</taxon>
        <taxon>Borreliaceae</taxon>
        <taxon>Borrelia</taxon>
    </lineage>
</organism>
<name>W6TEW6_9SPIR</name>